<dbReference type="OrthoDB" id="3551852at2759"/>
<dbReference type="Proteomes" id="UP000008177">
    <property type="component" value="Unplaced contigs"/>
</dbReference>
<dbReference type="HOGENOM" id="CLU_1261312_0_0_1"/>
<accession>G2XZ56</accession>
<protein>
    <submittedName>
        <fullName evidence="1">Uncharacterized protein</fullName>
    </submittedName>
</protein>
<reference evidence="2" key="1">
    <citation type="journal article" date="2011" name="PLoS Genet.">
        <title>Genomic analysis of the necrotrophic fungal pathogens Sclerotinia sclerotiorum and Botrytis cinerea.</title>
        <authorList>
            <person name="Amselem J."/>
            <person name="Cuomo C.A."/>
            <person name="van Kan J.A."/>
            <person name="Viaud M."/>
            <person name="Benito E.P."/>
            <person name="Couloux A."/>
            <person name="Coutinho P.M."/>
            <person name="de Vries R.P."/>
            <person name="Dyer P.S."/>
            <person name="Fillinger S."/>
            <person name="Fournier E."/>
            <person name="Gout L."/>
            <person name="Hahn M."/>
            <person name="Kohn L."/>
            <person name="Lapalu N."/>
            <person name="Plummer K.M."/>
            <person name="Pradier J.M."/>
            <person name="Quevillon E."/>
            <person name="Sharon A."/>
            <person name="Simon A."/>
            <person name="ten Have A."/>
            <person name="Tudzynski B."/>
            <person name="Tudzynski P."/>
            <person name="Wincker P."/>
            <person name="Andrew M."/>
            <person name="Anthouard V."/>
            <person name="Beever R.E."/>
            <person name="Beffa R."/>
            <person name="Benoit I."/>
            <person name="Bouzid O."/>
            <person name="Brault B."/>
            <person name="Chen Z."/>
            <person name="Choquer M."/>
            <person name="Collemare J."/>
            <person name="Cotton P."/>
            <person name="Danchin E.G."/>
            <person name="Da Silva C."/>
            <person name="Gautier A."/>
            <person name="Giraud C."/>
            <person name="Giraud T."/>
            <person name="Gonzalez C."/>
            <person name="Grossetete S."/>
            <person name="Guldener U."/>
            <person name="Henrissat B."/>
            <person name="Howlett B.J."/>
            <person name="Kodira C."/>
            <person name="Kretschmer M."/>
            <person name="Lappartient A."/>
            <person name="Leroch M."/>
            <person name="Levis C."/>
            <person name="Mauceli E."/>
            <person name="Neuveglise C."/>
            <person name="Oeser B."/>
            <person name="Pearson M."/>
            <person name="Poulain J."/>
            <person name="Poussereau N."/>
            <person name="Quesneville H."/>
            <person name="Rascle C."/>
            <person name="Schumacher J."/>
            <person name="Segurens B."/>
            <person name="Sexton A."/>
            <person name="Silva E."/>
            <person name="Sirven C."/>
            <person name="Soanes D.M."/>
            <person name="Talbot N.J."/>
            <person name="Templeton M."/>
            <person name="Yandava C."/>
            <person name="Yarden O."/>
            <person name="Zeng Q."/>
            <person name="Rollins J.A."/>
            <person name="Lebrun M.H."/>
            <person name="Dickman M."/>
        </authorList>
    </citation>
    <scope>NUCLEOTIDE SEQUENCE [LARGE SCALE GENOMIC DNA]</scope>
    <source>
        <strain evidence="2">T4</strain>
    </source>
</reference>
<evidence type="ECO:0000313" key="1">
    <source>
        <dbReference type="EMBL" id="CCD45743.1"/>
    </source>
</evidence>
<name>G2XZ56_BOTF4</name>
<sequence length="219" mass="24429">MNTAMQEPRRSPRILKQKSCFGLDFKEGNGSETANEDGERAIVHLDAVGQITIKFSLPATIGTFELSKKDISVRSSLPSFSLENKSKSTTGDIIDLAKEHNEVLESTEEVKTKAIAHQRSTAELRAKLQVAETALKESAAAFSEEIAHFKEDVTARDNEIARLRGDADKSSGERDKIAKLVQRNLELESMMEKQSAKLTKLEDWRFQMRRMLSGGDDES</sequence>
<dbReference type="AlphaFoldDB" id="G2XZ56"/>
<gene>
    <name evidence="1" type="ORF">BofuT4_P047610.1</name>
</gene>
<evidence type="ECO:0000313" key="2">
    <source>
        <dbReference type="Proteomes" id="UP000008177"/>
    </source>
</evidence>
<dbReference type="InParanoid" id="G2XZ56"/>
<organism evidence="1 2">
    <name type="scientific">Botryotinia fuckeliana (strain T4)</name>
    <name type="common">Noble rot fungus</name>
    <name type="synonym">Botrytis cinerea</name>
    <dbReference type="NCBI Taxonomy" id="999810"/>
    <lineage>
        <taxon>Eukaryota</taxon>
        <taxon>Fungi</taxon>
        <taxon>Dikarya</taxon>
        <taxon>Ascomycota</taxon>
        <taxon>Pezizomycotina</taxon>
        <taxon>Leotiomycetes</taxon>
        <taxon>Helotiales</taxon>
        <taxon>Sclerotiniaceae</taxon>
        <taxon>Botrytis</taxon>
    </lineage>
</organism>
<dbReference type="EMBL" id="FQ790278">
    <property type="protein sequence ID" value="CCD45743.1"/>
    <property type="molecule type" value="Genomic_DNA"/>
</dbReference>
<proteinExistence type="predicted"/>